<dbReference type="SUPFAM" id="SSF46626">
    <property type="entry name" value="Cytochrome c"/>
    <property type="match status" value="1"/>
</dbReference>
<evidence type="ECO:0000256" key="2">
    <source>
        <dbReference type="ARBA" id="ARBA00022617"/>
    </source>
</evidence>
<organism evidence="9 10">
    <name type="scientific">Lacicoccus alkaliphilus DSM 16010</name>
    <dbReference type="NCBI Taxonomy" id="1123231"/>
    <lineage>
        <taxon>Bacteria</taxon>
        <taxon>Bacillati</taxon>
        <taxon>Bacillota</taxon>
        <taxon>Bacilli</taxon>
        <taxon>Bacillales</taxon>
        <taxon>Salinicoccaceae</taxon>
        <taxon>Lacicoccus</taxon>
    </lineage>
</organism>
<feature type="region of interest" description="Disordered" evidence="7">
    <location>
        <begin position="20"/>
        <end position="129"/>
    </location>
</feature>
<evidence type="ECO:0000313" key="10">
    <source>
        <dbReference type="Proteomes" id="UP000184206"/>
    </source>
</evidence>
<dbReference type="AlphaFoldDB" id="A0A1M7AK17"/>
<keyword evidence="3 6" id="KW-0479">Metal-binding</keyword>
<dbReference type="InterPro" id="IPR051811">
    <property type="entry name" value="Cytochrome_c550/c551-like"/>
</dbReference>
<dbReference type="GO" id="GO:0009055">
    <property type="term" value="F:electron transfer activity"/>
    <property type="evidence" value="ECO:0007669"/>
    <property type="project" value="InterPro"/>
</dbReference>
<dbReference type="GO" id="GO:0020037">
    <property type="term" value="F:heme binding"/>
    <property type="evidence" value="ECO:0007669"/>
    <property type="project" value="InterPro"/>
</dbReference>
<feature type="domain" description="Cytochrome c" evidence="8">
    <location>
        <begin position="63"/>
        <end position="145"/>
    </location>
</feature>
<evidence type="ECO:0000256" key="6">
    <source>
        <dbReference type="PROSITE-ProRule" id="PRU00433"/>
    </source>
</evidence>
<keyword evidence="4" id="KW-0249">Electron transport</keyword>
<reference evidence="9 10" key="1">
    <citation type="submission" date="2016-11" db="EMBL/GenBank/DDBJ databases">
        <authorList>
            <person name="Jaros S."/>
            <person name="Januszkiewicz K."/>
            <person name="Wedrychowicz H."/>
        </authorList>
    </citation>
    <scope>NUCLEOTIDE SEQUENCE [LARGE SCALE GENOMIC DNA]</scope>
    <source>
        <strain evidence="9 10">DSM 16010</strain>
    </source>
</reference>
<keyword evidence="5 6" id="KW-0408">Iron</keyword>
<protein>
    <submittedName>
        <fullName evidence="9">Cytochrome c551</fullName>
    </submittedName>
</protein>
<dbReference type="InterPro" id="IPR036909">
    <property type="entry name" value="Cyt_c-like_dom_sf"/>
</dbReference>
<dbReference type="Pfam" id="PF13442">
    <property type="entry name" value="Cytochrome_CBB3"/>
    <property type="match status" value="1"/>
</dbReference>
<evidence type="ECO:0000313" key="9">
    <source>
        <dbReference type="EMBL" id="SHL43122.1"/>
    </source>
</evidence>
<evidence type="ECO:0000256" key="4">
    <source>
        <dbReference type="ARBA" id="ARBA00022982"/>
    </source>
</evidence>
<dbReference type="PROSITE" id="PS51007">
    <property type="entry name" value="CYTC"/>
    <property type="match status" value="1"/>
</dbReference>
<evidence type="ECO:0000256" key="7">
    <source>
        <dbReference type="SAM" id="MobiDB-lite"/>
    </source>
</evidence>
<keyword evidence="1" id="KW-0813">Transport</keyword>
<dbReference type="Proteomes" id="UP000184206">
    <property type="component" value="Unassembled WGS sequence"/>
</dbReference>
<accession>A0A1M7AK17</accession>
<sequence>MDLKKYLMAGGLSLVLVLGACGGDDGADETDEAATEEETTGDTSDDAADEESAEEETAGEDAAEEDDGEASTGDVDAEGIAQNSCASCHGGDFSGGMGPALAGTDMNEDEFNDIVRNGEGSMPAFSEDQIDDEELSALYTYFSEY</sequence>
<dbReference type="STRING" id="1123231.SAMN02745189_00182"/>
<keyword evidence="10" id="KW-1185">Reference proteome</keyword>
<dbReference type="RefSeq" id="WP_245772717.1">
    <property type="nucleotide sequence ID" value="NZ_FRCF01000002.1"/>
</dbReference>
<name>A0A1M7AK17_9BACL</name>
<dbReference type="PANTHER" id="PTHR37823:SF4">
    <property type="entry name" value="MENAQUINOL-CYTOCHROME C REDUCTASE CYTOCHROME B_C SUBUNIT"/>
    <property type="match status" value="1"/>
</dbReference>
<dbReference type="GO" id="GO:0046872">
    <property type="term" value="F:metal ion binding"/>
    <property type="evidence" value="ECO:0007669"/>
    <property type="project" value="UniProtKB-KW"/>
</dbReference>
<feature type="compositionally biased region" description="Acidic residues" evidence="7">
    <location>
        <begin position="25"/>
        <end position="69"/>
    </location>
</feature>
<gene>
    <name evidence="9" type="ORF">SAMN02745189_00182</name>
</gene>
<proteinExistence type="predicted"/>
<dbReference type="PANTHER" id="PTHR37823">
    <property type="entry name" value="CYTOCHROME C-553-LIKE"/>
    <property type="match status" value="1"/>
</dbReference>
<dbReference type="EMBL" id="FRCF01000002">
    <property type="protein sequence ID" value="SHL43122.1"/>
    <property type="molecule type" value="Genomic_DNA"/>
</dbReference>
<dbReference type="PROSITE" id="PS51257">
    <property type="entry name" value="PROKAR_LIPOPROTEIN"/>
    <property type="match status" value="1"/>
</dbReference>
<evidence type="ECO:0000256" key="3">
    <source>
        <dbReference type="ARBA" id="ARBA00022723"/>
    </source>
</evidence>
<evidence type="ECO:0000259" key="8">
    <source>
        <dbReference type="PROSITE" id="PS51007"/>
    </source>
</evidence>
<evidence type="ECO:0000256" key="5">
    <source>
        <dbReference type="ARBA" id="ARBA00023004"/>
    </source>
</evidence>
<dbReference type="InterPro" id="IPR009056">
    <property type="entry name" value="Cyt_c-like_dom"/>
</dbReference>
<dbReference type="Gene3D" id="1.10.760.10">
    <property type="entry name" value="Cytochrome c-like domain"/>
    <property type="match status" value="1"/>
</dbReference>
<keyword evidence="2 6" id="KW-0349">Heme</keyword>
<evidence type="ECO:0000256" key="1">
    <source>
        <dbReference type="ARBA" id="ARBA00022448"/>
    </source>
</evidence>